<evidence type="ECO:0000313" key="2">
    <source>
        <dbReference type="EMBL" id="KAB0575668.1"/>
    </source>
</evidence>
<sequence>MALLTEPLQFLVPAAHGLSVPVGGFLRAWQAQRVLFDELRGLQVALELTAQRLANCLGAGGKLLWCGQGASVATAQRLAAMLSGVLRPDGRPLAALALSGMGMDVLARQVQALGRPGDAIVMLSAGVAPGPLLEAARAAADGALLVVGLLGPAPEELAADCHLTLQLPEAPPERREEAELFLGHCLCGLIRDQLAGA</sequence>
<dbReference type="SUPFAM" id="SSF53697">
    <property type="entry name" value="SIS domain"/>
    <property type="match status" value="1"/>
</dbReference>
<comment type="caution">
    <text evidence="2">The sequence shown here is derived from an EMBL/GenBank/DDBJ whole genome shotgun (WGS) entry which is preliminary data.</text>
</comment>
<dbReference type="InterPro" id="IPR050099">
    <property type="entry name" value="SIS_GmhA/DiaA_subfam"/>
</dbReference>
<reference evidence="2 3" key="1">
    <citation type="submission" date="2019-09" db="EMBL/GenBank/DDBJ databases">
        <title>Draft genome sequences of 48 bacterial type strains from the CCUG.</title>
        <authorList>
            <person name="Tunovic T."/>
            <person name="Pineiro-Iglesias B."/>
            <person name="Unosson C."/>
            <person name="Inganas E."/>
            <person name="Ohlen M."/>
            <person name="Cardew S."/>
            <person name="Jensie-Markopoulos S."/>
            <person name="Salva-Serra F."/>
            <person name="Jaen-Luchoro D."/>
            <person name="Karlsson R."/>
            <person name="Svensson-Stadler L."/>
            <person name="Chun J."/>
            <person name="Moore E."/>
        </authorList>
    </citation>
    <scope>NUCLEOTIDE SEQUENCE [LARGE SCALE GENOMIC DNA]</scope>
    <source>
        <strain evidence="2 3">CCUG 30977</strain>
    </source>
</reference>
<accession>A0A643F8W1</accession>
<dbReference type="InterPro" id="IPR001347">
    <property type="entry name" value="SIS_dom"/>
</dbReference>
<dbReference type="PANTHER" id="PTHR30390:SF6">
    <property type="entry name" value="DNAA INITIATOR-ASSOCIATING PROTEIN DIAA"/>
    <property type="match status" value="1"/>
</dbReference>
<protein>
    <submittedName>
        <fullName evidence="2">SIS domain-containing protein</fullName>
    </submittedName>
</protein>
<dbReference type="PROSITE" id="PS51464">
    <property type="entry name" value="SIS"/>
    <property type="match status" value="1"/>
</dbReference>
<proteinExistence type="predicted"/>
<organism evidence="2 3">
    <name type="scientific">Ideonella dechloratans</name>
    <dbReference type="NCBI Taxonomy" id="36863"/>
    <lineage>
        <taxon>Bacteria</taxon>
        <taxon>Pseudomonadati</taxon>
        <taxon>Pseudomonadota</taxon>
        <taxon>Betaproteobacteria</taxon>
        <taxon>Burkholderiales</taxon>
        <taxon>Sphaerotilaceae</taxon>
        <taxon>Ideonella</taxon>
    </lineage>
</organism>
<dbReference type="Gene3D" id="3.40.50.10490">
    <property type="entry name" value="Glucose-6-phosphate isomerase like protein, domain 1"/>
    <property type="match status" value="1"/>
</dbReference>
<dbReference type="EMBL" id="VZPB01000062">
    <property type="protein sequence ID" value="KAB0575668.1"/>
    <property type="molecule type" value="Genomic_DNA"/>
</dbReference>
<dbReference type="Pfam" id="PF13580">
    <property type="entry name" value="SIS_2"/>
    <property type="match status" value="1"/>
</dbReference>
<dbReference type="OrthoDB" id="9810929at2"/>
<gene>
    <name evidence="2" type="ORF">F7Q92_18405</name>
</gene>
<dbReference type="InterPro" id="IPR046348">
    <property type="entry name" value="SIS_dom_sf"/>
</dbReference>
<evidence type="ECO:0000313" key="3">
    <source>
        <dbReference type="Proteomes" id="UP000430120"/>
    </source>
</evidence>
<dbReference type="AlphaFoldDB" id="A0A643F8W1"/>
<dbReference type="Proteomes" id="UP000430120">
    <property type="component" value="Unassembled WGS sequence"/>
</dbReference>
<evidence type="ECO:0000259" key="1">
    <source>
        <dbReference type="PROSITE" id="PS51464"/>
    </source>
</evidence>
<dbReference type="GO" id="GO:0097367">
    <property type="term" value="F:carbohydrate derivative binding"/>
    <property type="evidence" value="ECO:0007669"/>
    <property type="project" value="InterPro"/>
</dbReference>
<name>A0A643F8W1_IDEDE</name>
<dbReference type="PANTHER" id="PTHR30390">
    <property type="entry name" value="SEDOHEPTULOSE 7-PHOSPHATE ISOMERASE / DNAA INITIATOR-ASSOCIATING FACTOR FOR REPLICATION INITIATION"/>
    <property type="match status" value="1"/>
</dbReference>
<dbReference type="RefSeq" id="WP_151125554.1">
    <property type="nucleotide sequence ID" value="NZ_CP088081.1"/>
</dbReference>
<keyword evidence="3" id="KW-1185">Reference proteome</keyword>
<dbReference type="GO" id="GO:1901135">
    <property type="term" value="P:carbohydrate derivative metabolic process"/>
    <property type="evidence" value="ECO:0007669"/>
    <property type="project" value="InterPro"/>
</dbReference>
<feature type="domain" description="SIS" evidence="1">
    <location>
        <begin position="53"/>
        <end position="197"/>
    </location>
</feature>